<dbReference type="PATRIC" id="fig|45065.4.peg.1966"/>
<dbReference type="PANTHER" id="PTHR43734">
    <property type="entry name" value="PHYTOENE DESATURASE"/>
    <property type="match status" value="1"/>
</dbReference>
<gene>
    <name evidence="10" type="primary">crtI</name>
    <name evidence="10" type="ORF">Lgee_1811</name>
</gene>
<proteinExistence type="inferred from homology"/>
<evidence type="ECO:0000256" key="6">
    <source>
        <dbReference type="ARBA" id="ARBA00022827"/>
    </source>
</evidence>
<comment type="caution">
    <text evidence="10">The sequence shown here is derived from an EMBL/GenBank/DDBJ whole genome shotgun (WGS) entry which is preliminary data.</text>
</comment>
<dbReference type="GO" id="GO:0016627">
    <property type="term" value="F:oxidoreductase activity, acting on the CH-CH group of donors"/>
    <property type="evidence" value="ECO:0007669"/>
    <property type="project" value="UniProtKB-ARBA"/>
</dbReference>
<accession>A0A0W0TPG1</accession>
<keyword evidence="11" id="KW-1185">Reference proteome</keyword>
<dbReference type="Pfam" id="PF01593">
    <property type="entry name" value="Amino_oxidase"/>
    <property type="match status" value="1"/>
</dbReference>
<dbReference type="SUPFAM" id="SSF51905">
    <property type="entry name" value="FAD/NAD(P)-binding domain"/>
    <property type="match status" value="1"/>
</dbReference>
<dbReference type="EMBL" id="LNYC01000070">
    <property type="protein sequence ID" value="KTC97490.1"/>
    <property type="molecule type" value="Genomic_DNA"/>
</dbReference>
<keyword evidence="4" id="KW-0285">Flavoprotein</keyword>
<evidence type="ECO:0000256" key="4">
    <source>
        <dbReference type="ARBA" id="ARBA00022630"/>
    </source>
</evidence>
<evidence type="ECO:0000256" key="8">
    <source>
        <dbReference type="ARBA" id="ARBA00031986"/>
    </source>
</evidence>
<evidence type="ECO:0000313" key="10">
    <source>
        <dbReference type="EMBL" id="KTC97490.1"/>
    </source>
</evidence>
<protein>
    <recommendedName>
        <fullName evidence="8">Phytoene dehydrogenase</fullName>
    </recommendedName>
</protein>
<organism evidence="10 11">
    <name type="scientific">Legionella geestiana</name>
    <dbReference type="NCBI Taxonomy" id="45065"/>
    <lineage>
        <taxon>Bacteria</taxon>
        <taxon>Pseudomonadati</taxon>
        <taxon>Pseudomonadota</taxon>
        <taxon>Gammaproteobacteria</taxon>
        <taxon>Legionellales</taxon>
        <taxon>Legionellaceae</taxon>
        <taxon>Legionella</taxon>
    </lineage>
</organism>
<reference evidence="10 11" key="1">
    <citation type="submission" date="2015-11" db="EMBL/GenBank/DDBJ databases">
        <title>Genomic analysis of 38 Legionella species identifies large and diverse effector repertoires.</title>
        <authorList>
            <person name="Burstein D."/>
            <person name="Amaro F."/>
            <person name="Zusman T."/>
            <person name="Lifshitz Z."/>
            <person name="Cohen O."/>
            <person name="Gilbert J.A."/>
            <person name="Pupko T."/>
            <person name="Shuman H.A."/>
            <person name="Segal G."/>
        </authorList>
    </citation>
    <scope>NUCLEOTIDE SEQUENCE [LARGE SCALE GENOMIC DNA]</scope>
    <source>
        <strain evidence="10 11">ATCC 49504</strain>
    </source>
</reference>
<evidence type="ECO:0000256" key="1">
    <source>
        <dbReference type="ARBA" id="ARBA00001974"/>
    </source>
</evidence>
<dbReference type="OrthoDB" id="9774675at2"/>
<evidence type="ECO:0000256" key="7">
    <source>
        <dbReference type="ARBA" id="ARBA00023002"/>
    </source>
</evidence>
<sequence>MKKAIVIGGGFGGIAAALRARAKGYAVDLYCNQPLLGGRAQVYQRDGYVFDAGPTVMTAPFLFEELFGLFGKRLEDYAELVPVEPWYQFRFPDGNHFNYGGTLENLLEEIRRISPVDVDNYLRMLEHSKAIFEVGFEKLATQPFNRFRGMVKTVPDLVRLQSYKSVWQLVCQYIHHPLLRQAFSVQPLLVGGNPLDTTSIYCLIHYLERKWGVHYVLGGTGQLVQAFARLMSEEGIRVSLNSPVKSIHIEKGRASGIRLANGESHASDIVISNIDPQFLYRHMIPKGQQGLIGTCKTLLTKPSMGLFVLYFGTKCRYDNLPHHTIMMPRAYEAILNNIFNHKCLSEDLALYLHRPTATDKSIAPEGHDAFYCLCPVPNLSAGIDWNKEANPLVSRIINALEALGMPGLSKQIDTLFFKTPEDFKTDYNAYLGSGFSAAPVFFQSAWFRHHNQAEGIENLYLVGAGTHPGAGVPGVISSAKVVERLLPDVLEPVE</sequence>
<dbReference type="PROSITE" id="PS00982">
    <property type="entry name" value="PHYTOENE_DH"/>
    <property type="match status" value="1"/>
</dbReference>
<dbReference type="STRING" id="45065.Lgee_1811"/>
<dbReference type="InterPro" id="IPR014105">
    <property type="entry name" value="Carotenoid/retinoid_OxRdtase"/>
</dbReference>
<keyword evidence="6" id="KW-0274">FAD</keyword>
<dbReference type="AlphaFoldDB" id="A0A0W0TPG1"/>
<dbReference type="Proteomes" id="UP000054785">
    <property type="component" value="Unassembled WGS sequence"/>
</dbReference>
<dbReference type="GO" id="GO:0016117">
    <property type="term" value="P:carotenoid biosynthetic process"/>
    <property type="evidence" value="ECO:0007669"/>
    <property type="project" value="UniProtKB-KW"/>
</dbReference>
<name>A0A0W0TPG1_9GAMM</name>
<dbReference type="PANTHER" id="PTHR43734:SF3">
    <property type="entry name" value="B-CAROTENE KETOLASE"/>
    <property type="match status" value="1"/>
</dbReference>
<keyword evidence="7 9" id="KW-0560">Oxidoreductase</keyword>
<evidence type="ECO:0000256" key="9">
    <source>
        <dbReference type="RuleBase" id="RU362075"/>
    </source>
</evidence>
<dbReference type="InterPro" id="IPR008150">
    <property type="entry name" value="Phytoene_DH_bac_CS"/>
</dbReference>
<dbReference type="Gene3D" id="3.50.50.60">
    <property type="entry name" value="FAD/NAD(P)-binding domain"/>
    <property type="match status" value="2"/>
</dbReference>
<dbReference type="RefSeq" id="WP_028386462.1">
    <property type="nucleotide sequence ID" value="NZ_CAAAHN010000003.1"/>
</dbReference>
<evidence type="ECO:0000313" key="11">
    <source>
        <dbReference type="Proteomes" id="UP000054785"/>
    </source>
</evidence>
<dbReference type="NCBIfam" id="TIGR02734">
    <property type="entry name" value="crtI_fam"/>
    <property type="match status" value="1"/>
</dbReference>
<comment type="cofactor">
    <cofactor evidence="1">
        <name>FAD</name>
        <dbReference type="ChEBI" id="CHEBI:57692"/>
    </cofactor>
</comment>
<dbReference type="InterPro" id="IPR036188">
    <property type="entry name" value="FAD/NAD-bd_sf"/>
</dbReference>
<evidence type="ECO:0000256" key="2">
    <source>
        <dbReference type="ARBA" id="ARBA00004829"/>
    </source>
</evidence>
<dbReference type="InterPro" id="IPR002937">
    <property type="entry name" value="Amino_oxidase"/>
</dbReference>
<evidence type="ECO:0000256" key="3">
    <source>
        <dbReference type="ARBA" id="ARBA00006046"/>
    </source>
</evidence>
<comment type="similarity">
    <text evidence="3 9">Belongs to the carotenoid/retinoid oxidoreductase family.</text>
</comment>
<keyword evidence="5 9" id="KW-0125">Carotenoid biosynthesis</keyword>
<evidence type="ECO:0000256" key="5">
    <source>
        <dbReference type="ARBA" id="ARBA00022746"/>
    </source>
</evidence>
<comment type="pathway">
    <text evidence="2 9">Carotenoid biosynthesis.</text>
</comment>